<evidence type="ECO:0000313" key="5">
    <source>
        <dbReference type="Proteomes" id="UP000317365"/>
    </source>
</evidence>
<sequence>MRKQSILALTSLVVLSLVACGGGDKGSGSATSSATGTTSTPSPSAPTATPSTDAITLALQTGDPRALTATDRDVLMQRALATATSLRSKQSQALSSMYSADITQLALDHSNSSISITATKTTIATPLIVSDSGTGMAAIAQVGTGRGLAYGANVLGMMAGTTTQQQHLPLFTRAFRWLMTGDGAGALPANFAVATAGYDVNSVKQFATRVGSTATASSCKIEDPSNTCWQTLDLMVFGGDTVNSAGLSALVRSYLEAGKAVMYMHTKGWQDSAGGRSVVNALGMSMGGYPGNYFASDTNLIKSVGSTRTREASLANGDQFGALATTLNLMSRNDVKLDLANDRSTLKAIDAIHNGLAAIQSSGGDVFADPDADLYRSLILWADQYRTGVVYGAPLAISGDSDQFLRTYASDSWLAFNRAATTVPPKGSGDYMPAAAAALPVAADFESIDVTIPQSSGITLIGRGAVPGKTVTVQIDDAAGVTSLGLQTSYLRVWGSPIDEAVYKRPRRPNSFGIPLSKQKDTVFVTPFGGPLMLSYSGATAGSVVKLRIKGGAKYAHYDFTRNPSQAEIAEASAALKRGDFGWQTNKLVGGEVQQTIGYAKSAMGTLSPEDYVVGRLKNMLFDSNHFANGYNNMPMSDRAQALCDGLGWTCTGPLHRAPGVQHFIGWIATCGFLCSGNPSDGFAGIGSGWGHAHELGHNTVQRVMHIAPNGKGCVVECDNNILASATMLRQAALLGEDTGHSLDHKGLYAYIVANRATNLAGEALRADMEVRLWQGPSQDPMRAVHFQMAFQYSKLRAALAQPTMESTLEFFQLLTKGDRLVARAWDANNKAKYGMGRFANNTIENEDLFYVLSSKIIGQDMRKHFAMYGIPLSQTALDSVADLALPIAPLTFYALAPGKHNQLATGQWTPIDAATPAYPF</sequence>
<evidence type="ECO:0000256" key="2">
    <source>
        <dbReference type="SAM" id="SignalP"/>
    </source>
</evidence>
<feature type="domain" description="Peptidase M60" evidence="3">
    <location>
        <begin position="456"/>
        <end position="778"/>
    </location>
</feature>
<proteinExistence type="predicted"/>
<dbReference type="PROSITE" id="PS51257">
    <property type="entry name" value="PROKAR_LIPOPROTEIN"/>
    <property type="match status" value="1"/>
</dbReference>
<keyword evidence="2" id="KW-0732">Signal</keyword>
<organism evidence="4 5">
    <name type="scientific">Rhodoferax aquaticus</name>
    <dbReference type="NCBI Taxonomy" id="2527691"/>
    <lineage>
        <taxon>Bacteria</taxon>
        <taxon>Pseudomonadati</taxon>
        <taxon>Pseudomonadota</taxon>
        <taxon>Betaproteobacteria</taxon>
        <taxon>Burkholderiales</taxon>
        <taxon>Comamonadaceae</taxon>
        <taxon>Rhodoferax</taxon>
    </lineage>
</organism>
<reference evidence="5" key="1">
    <citation type="submission" date="2019-02" db="EMBL/GenBank/DDBJ databases">
        <title>Complete genome sequence of Rhodoferax sp. Gr-4.</title>
        <authorList>
            <person name="Jin L."/>
        </authorList>
    </citation>
    <scope>NUCLEOTIDE SEQUENCE [LARGE SCALE GENOMIC DNA]</scope>
    <source>
        <strain evidence="5">Gr-4</strain>
    </source>
</reference>
<protein>
    <recommendedName>
        <fullName evidence="3">Peptidase M60 domain-containing protein</fullName>
    </recommendedName>
</protein>
<dbReference type="PROSITE" id="PS51723">
    <property type="entry name" value="PEPTIDASE_M60"/>
    <property type="match status" value="1"/>
</dbReference>
<dbReference type="RefSeq" id="WP_142809623.1">
    <property type="nucleotide sequence ID" value="NZ_CP036282.1"/>
</dbReference>
<dbReference type="InterPro" id="IPR041549">
    <property type="entry name" value="IMPa_helical"/>
</dbReference>
<dbReference type="NCBIfam" id="NF038322">
    <property type="entry name" value="ImpA_fam_HExGH"/>
    <property type="match status" value="1"/>
</dbReference>
<dbReference type="InterPro" id="IPR042279">
    <property type="entry name" value="Pep_M60_3"/>
</dbReference>
<reference evidence="5" key="2">
    <citation type="journal article" date="2020" name="Int. J. Syst. Evol. Microbiol.">
        <title>Genomic insights into a novel species Rhodoferax aquaticus sp. nov., isolated from freshwater.</title>
        <authorList>
            <person name="Li T."/>
            <person name="Zhuo Y."/>
            <person name="Jin C.Z."/>
            <person name="Wu X."/>
            <person name="Ko S.R."/>
            <person name="Jin F.J."/>
            <person name="Ahn C.Y."/>
            <person name="Oh H.M."/>
            <person name="Lee H.G."/>
            <person name="Jin L."/>
        </authorList>
    </citation>
    <scope>NUCLEOTIDE SEQUENCE [LARGE SCALE GENOMIC DNA]</scope>
    <source>
        <strain evidence="5">Gr-4</strain>
    </source>
</reference>
<dbReference type="AlphaFoldDB" id="A0A515ELT3"/>
<evidence type="ECO:0000259" key="3">
    <source>
        <dbReference type="PROSITE" id="PS51723"/>
    </source>
</evidence>
<evidence type="ECO:0000313" key="4">
    <source>
        <dbReference type="EMBL" id="QDL53589.1"/>
    </source>
</evidence>
<gene>
    <name evidence="4" type="ORF">EXZ61_05025</name>
</gene>
<keyword evidence="5" id="KW-1185">Reference proteome</keyword>
<dbReference type="KEGG" id="rhg:EXZ61_05025"/>
<name>A0A515ELT3_9BURK</name>
<dbReference type="InterPro" id="IPR040711">
    <property type="entry name" value="IMPa_N_2"/>
</dbReference>
<evidence type="ECO:0000256" key="1">
    <source>
        <dbReference type="SAM" id="MobiDB-lite"/>
    </source>
</evidence>
<accession>A0A515ELT3</accession>
<dbReference type="Pfam" id="PF18642">
    <property type="entry name" value="IMPa_helical"/>
    <property type="match status" value="1"/>
</dbReference>
<feature type="compositionally biased region" description="Low complexity" evidence="1">
    <location>
        <begin position="27"/>
        <end position="50"/>
    </location>
</feature>
<feature type="region of interest" description="Disordered" evidence="1">
    <location>
        <begin position="26"/>
        <end position="50"/>
    </location>
</feature>
<dbReference type="Proteomes" id="UP000317365">
    <property type="component" value="Chromosome"/>
</dbReference>
<dbReference type="Pfam" id="PF18650">
    <property type="entry name" value="IMPa_N_2"/>
    <property type="match status" value="1"/>
</dbReference>
<feature type="chain" id="PRO_5022126880" description="Peptidase M60 domain-containing protein" evidence="2">
    <location>
        <begin position="20"/>
        <end position="921"/>
    </location>
</feature>
<feature type="signal peptide" evidence="2">
    <location>
        <begin position="1"/>
        <end position="19"/>
    </location>
</feature>
<dbReference type="InterPro" id="IPR031161">
    <property type="entry name" value="Peptidase_M60_dom"/>
</dbReference>
<dbReference type="EMBL" id="CP036282">
    <property type="protein sequence ID" value="QDL53589.1"/>
    <property type="molecule type" value="Genomic_DNA"/>
</dbReference>
<dbReference type="Gene3D" id="1.10.390.30">
    <property type="entry name" value="Peptidase M60, enhancin-like domain 3"/>
    <property type="match status" value="1"/>
</dbReference>